<reference evidence="1 2" key="1">
    <citation type="submission" date="2019-08" db="EMBL/GenBank/DDBJ databases">
        <title>Genome of Luteibaculum oceani JCM 18817.</title>
        <authorList>
            <person name="Bowman J.P."/>
        </authorList>
    </citation>
    <scope>NUCLEOTIDE SEQUENCE [LARGE SCALE GENOMIC DNA]</scope>
    <source>
        <strain evidence="1 2">JCM 18817</strain>
    </source>
</reference>
<dbReference type="RefSeq" id="WP_147013693.1">
    <property type="nucleotide sequence ID" value="NZ_VORB01000003.1"/>
</dbReference>
<proteinExistence type="predicted"/>
<dbReference type="EMBL" id="VORB01000003">
    <property type="protein sequence ID" value="TXC81716.1"/>
    <property type="molecule type" value="Genomic_DNA"/>
</dbReference>
<keyword evidence="2" id="KW-1185">Reference proteome</keyword>
<comment type="caution">
    <text evidence="1">The sequence shown here is derived from an EMBL/GenBank/DDBJ whole genome shotgun (WGS) entry which is preliminary data.</text>
</comment>
<dbReference type="AlphaFoldDB" id="A0A5C6VBD7"/>
<gene>
    <name evidence="1" type="ORF">FRX97_04145</name>
</gene>
<sequence length="152" mass="17311">MTIKQLKAQPKAKDEAGAEITELSAEERAKMPKSEVTLDMLIAKWDEYALRVKANKNESFFSTLKLSDPKLDGTTIKFGIANSVQEKDFELNRQPLLDFLRSELNNYSLELELIKNAPINTPILYSEEERLKAMVEKNPHLATLIKKLGLDF</sequence>
<dbReference type="Proteomes" id="UP000321168">
    <property type="component" value="Unassembled WGS sequence"/>
</dbReference>
<name>A0A5C6VBD7_9FLAO</name>
<protein>
    <recommendedName>
        <fullName evidence="3">DNA polymerase III subunit gamma/tau</fullName>
    </recommendedName>
</protein>
<organism evidence="1 2">
    <name type="scientific">Luteibaculum oceani</name>
    <dbReference type="NCBI Taxonomy" id="1294296"/>
    <lineage>
        <taxon>Bacteria</taxon>
        <taxon>Pseudomonadati</taxon>
        <taxon>Bacteroidota</taxon>
        <taxon>Flavobacteriia</taxon>
        <taxon>Flavobacteriales</taxon>
        <taxon>Luteibaculaceae</taxon>
        <taxon>Luteibaculum</taxon>
    </lineage>
</organism>
<accession>A0A5C6VBD7</accession>
<dbReference type="OrthoDB" id="1467297at2"/>
<evidence type="ECO:0000313" key="2">
    <source>
        <dbReference type="Proteomes" id="UP000321168"/>
    </source>
</evidence>
<evidence type="ECO:0000313" key="1">
    <source>
        <dbReference type="EMBL" id="TXC81716.1"/>
    </source>
</evidence>
<evidence type="ECO:0008006" key="3">
    <source>
        <dbReference type="Google" id="ProtNLM"/>
    </source>
</evidence>